<keyword evidence="4" id="KW-0175">Coiled coil</keyword>
<dbReference type="Pfam" id="PF00392">
    <property type="entry name" value="GntR"/>
    <property type="match status" value="1"/>
</dbReference>
<dbReference type="AlphaFoldDB" id="A0A3E4TK99"/>
<dbReference type="SMART" id="SM00345">
    <property type="entry name" value="HTH_GNTR"/>
    <property type="match status" value="1"/>
</dbReference>
<keyword evidence="3" id="KW-0804">Transcription</keyword>
<evidence type="ECO:0000313" key="6">
    <source>
        <dbReference type="EMBL" id="RGL91491.1"/>
    </source>
</evidence>
<dbReference type="Proteomes" id="UP000261257">
    <property type="component" value="Unassembled WGS sequence"/>
</dbReference>
<organism evidence="6 7">
    <name type="scientific">Hungatella hathewayi</name>
    <dbReference type="NCBI Taxonomy" id="154046"/>
    <lineage>
        <taxon>Bacteria</taxon>
        <taxon>Bacillati</taxon>
        <taxon>Bacillota</taxon>
        <taxon>Clostridia</taxon>
        <taxon>Lachnospirales</taxon>
        <taxon>Lachnospiraceae</taxon>
        <taxon>Hungatella</taxon>
    </lineage>
</organism>
<gene>
    <name evidence="6" type="ORF">DXC39_33565</name>
</gene>
<evidence type="ECO:0000256" key="1">
    <source>
        <dbReference type="ARBA" id="ARBA00023015"/>
    </source>
</evidence>
<dbReference type="Gene3D" id="1.10.10.10">
    <property type="entry name" value="Winged helix-like DNA-binding domain superfamily/Winged helix DNA-binding domain"/>
    <property type="match status" value="1"/>
</dbReference>
<dbReference type="PANTHER" id="PTHR43537:SF5">
    <property type="entry name" value="UXU OPERON TRANSCRIPTIONAL REGULATOR"/>
    <property type="match status" value="1"/>
</dbReference>
<proteinExistence type="predicted"/>
<sequence>MKRMVPFMAEYDKRKLKPIGQKTIVDQIINTIIDSIIKGNYKAGTKLPSEYELIEEMQVSRNSLREAMKILSTMGIVEIKRGDGTYVCSQVNPSVFDRVVYSMIYDVSTSTELLELRQILDEATVQLAVQKITYSEMEKLQENIDQMKAAIQAQDIERMQKYDMEFHMTLIESCKNVFFIRIMKGVYSIFENSIGENVRTEKIDSLAAVYHQRILNCIKDKNYDDIHAAVEDSLKTWRNRV</sequence>
<evidence type="ECO:0000313" key="7">
    <source>
        <dbReference type="Proteomes" id="UP000261257"/>
    </source>
</evidence>
<comment type="caution">
    <text evidence="6">The sequence shown here is derived from an EMBL/GenBank/DDBJ whole genome shotgun (WGS) entry which is preliminary data.</text>
</comment>
<feature type="domain" description="HTH gntR-type" evidence="5">
    <location>
        <begin position="22"/>
        <end position="90"/>
    </location>
</feature>
<dbReference type="CDD" id="cd07377">
    <property type="entry name" value="WHTH_GntR"/>
    <property type="match status" value="1"/>
</dbReference>
<dbReference type="Gene3D" id="1.20.120.530">
    <property type="entry name" value="GntR ligand-binding domain-like"/>
    <property type="match status" value="1"/>
</dbReference>
<keyword evidence="2" id="KW-0238">DNA-binding</keyword>
<name>A0A3E4TK99_9FIRM</name>
<dbReference type="SMART" id="SM00895">
    <property type="entry name" value="FCD"/>
    <property type="match status" value="1"/>
</dbReference>
<dbReference type="SUPFAM" id="SSF46785">
    <property type="entry name" value="Winged helix' DNA-binding domain"/>
    <property type="match status" value="1"/>
</dbReference>
<evidence type="ECO:0000256" key="4">
    <source>
        <dbReference type="SAM" id="Coils"/>
    </source>
</evidence>
<dbReference type="InterPro" id="IPR008920">
    <property type="entry name" value="TF_FadR/GntR_C"/>
</dbReference>
<dbReference type="Pfam" id="PF07729">
    <property type="entry name" value="FCD"/>
    <property type="match status" value="1"/>
</dbReference>
<dbReference type="InterPro" id="IPR036388">
    <property type="entry name" value="WH-like_DNA-bd_sf"/>
</dbReference>
<dbReference type="PROSITE" id="PS50949">
    <property type="entry name" value="HTH_GNTR"/>
    <property type="match status" value="1"/>
</dbReference>
<evidence type="ECO:0000256" key="2">
    <source>
        <dbReference type="ARBA" id="ARBA00023125"/>
    </source>
</evidence>
<reference evidence="6 7" key="1">
    <citation type="submission" date="2018-08" db="EMBL/GenBank/DDBJ databases">
        <title>A genome reference for cultivated species of the human gut microbiota.</title>
        <authorList>
            <person name="Zou Y."/>
            <person name="Xue W."/>
            <person name="Luo G."/>
        </authorList>
    </citation>
    <scope>NUCLEOTIDE SEQUENCE [LARGE SCALE GENOMIC DNA]</scope>
    <source>
        <strain evidence="6 7">TF05-11AC</strain>
    </source>
</reference>
<dbReference type="PRINTS" id="PR00035">
    <property type="entry name" value="HTHGNTR"/>
</dbReference>
<dbReference type="GO" id="GO:0003677">
    <property type="term" value="F:DNA binding"/>
    <property type="evidence" value="ECO:0007669"/>
    <property type="project" value="UniProtKB-KW"/>
</dbReference>
<dbReference type="InterPro" id="IPR036390">
    <property type="entry name" value="WH_DNA-bd_sf"/>
</dbReference>
<dbReference type="EMBL" id="QSSQ01000086">
    <property type="protein sequence ID" value="RGL91491.1"/>
    <property type="molecule type" value="Genomic_DNA"/>
</dbReference>
<dbReference type="InterPro" id="IPR000524">
    <property type="entry name" value="Tscrpt_reg_HTH_GntR"/>
</dbReference>
<accession>A0A3E4TK99</accession>
<dbReference type="GO" id="GO:0003700">
    <property type="term" value="F:DNA-binding transcription factor activity"/>
    <property type="evidence" value="ECO:0007669"/>
    <property type="project" value="InterPro"/>
</dbReference>
<keyword evidence="1" id="KW-0805">Transcription regulation</keyword>
<dbReference type="SUPFAM" id="SSF48008">
    <property type="entry name" value="GntR ligand-binding domain-like"/>
    <property type="match status" value="1"/>
</dbReference>
<evidence type="ECO:0000256" key="3">
    <source>
        <dbReference type="ARBA" id="ARBA00023163"/>
    </source>
</evidence>
<evidence type="ECO:0000259" key="5">
    <source>
        <dbReference type="PROSITE" id="PS50949"/>
    </source>
</evidence>
<dbReference type="PANTHER" id="PTHR43537">
    <property type="entry name" value="TRANSCRIPTIONAL REGULATOR, GNTR FAMILY"/>
    <property type="match status" value="1"/>
</dbReference>
<dbReference type="InterPro" id="IPR011711">
    <property type="entry name" value="GntR_C"/>
</dbReference>
<protein>
    <submittedName>
        <fullName evidence="6">FadR family transcriptional regulator</fullName>
    </submittedName>
</protein>
<feature type="coiled-coil region" evidence="4">
    <location>
        <begin position="130"/>
        <end position="157"/>
    </location>
</feature>